<dbReference type="EMBL" id="JAGPXF010000002">
    <property type="protein sequence ID" value="KAH7256094.1"/>
    <property type="molecule type" value="Genomic_DNA"/>
</dbReference>
<keyword evidence="1" id="KW-1133">Transmembrane helix</keyword>
<dbReference type="Proteomes" id="UP000813427">
    <property type="component" value="Unassembled WGS sequence"/>
</dbReference>
<evidence type="ECO:0000256" key="1">
    <source>
        <dbReference type="SAM" id="Phobius"/>
    </source>
</evidence>
<evidence type="ECO:0000313" key="3">
    <source>
        <dbReference type="Proteomes" id="UP000813427"/>
    </source>
</evidence>
<protein>
    <submittedName>
        <fullName evidence="2">Uncharacterized protein</fullName>
    </submittedName>
</protein>
<keyword evidence="1" id="KW-0472">Membrane</keyword>
<dbReference type="AlphaFoldDB" id="A0A8K0S2N6"/>
<feature type="transmembrane region" description="Helical" evidence="1">
    <location>
        <begin position="296"/>
        <end position="315"/>
    </location>
</feature>
<keyword evidence="3" id="KW-1185">Reference proteome</keyword>
<accession>A0A8K0S2N6</accession>
<sequence length="331" mass="38153">MLEEKLSCTELCRKVKQDIAAALWNTPPTEVEPSLNCYFKYYVEQCEIIALHEGGIHASVETHQDIMTIAQLARAPQTPDEIRSQVCKGNGAHDHSIDLASRLLTMVEFGNLSYAFSGSRKVEWLDGSLQDLLNGLFRPTPVLSHENVKLDKIFNALNLGVIAGIDIVWTNNLADHLRLMNDDKSVAIFHHASFTKRQQRDSTLYSQEFLDETLDTMALLFPKWDKKSRAWYEREASVRGLDSYLIEVGQLTADKRRLEHFSFWRDRLVLLKQVFDEAGPKNIWQWWHDRRNGVQWYTFWVAILVLVLTVFFGLVQSIEGALQVYKAFHPN</sequence>
<gene>
    <name evidence="2" type="ORF">BKA59DRAFT_541241</name>
</gene>
<proteinExistence type="predicted"/>
<name>A0A8K0S2N6_9HYPO</name>
<comment type="caution">
    <text evidence="2">The sequence shown here is derived from an EMBL/GenBank/DDBJ whole genome shotgun (WGS) entry which is preliminary data.</text>
</comment>
<keyword evidence="1" id="KW-0812">Transmembrane</keyword>
<reference evidence="2" key="1">
    <citation type="journal article" date="2021" name="Nat. Commun.">
        <title>Genetic determinants of endophytism in the Arabidopsis root mycobiome.</title>
        <authorList>
            <person name="Mesny F."/>
            <person name="Miyauchi S."/>
            <person name="Thiergart T."/>
            <person name="Pickel B."/>
            <person name="Atanasova L."/>
            <person name="Karlsson M."/>
            <person name="Huettel B."/>
            <person name="Barry K.W."/>
            <person name="Haridas S."/>
            <person name="Chen C."/>
            <person name="Bauer D."/>
            <person name="Andreopoulos W."/>
            <person name="Pangilinan J."/>
            <person name="LaButti K."/>
            <person name="Riley R."/>
            <person name="Lipzen A."/>
            <person name="Clum A."/>
            <person name="Drula E."/>
            <person name="Henrissat B."/>
            <person name="Kohler A."/>
            <person name="Grigoriev I.V."/>
            <person name="Martin F.M."/>
            <person name="Hacquard S."/>
        </authorList>
    </citation>
    <scope>NUCLEOTIDE SEQUENCE</scope>
    <source>
        <strain evidence="2">MPI-SDFR-AT-0068</strain>
    </source>
</reference>
<dbReference type="OrthoDB" id="5428890at2759"/>
<evidence type="ECO:0000313" key="2">
    <source>
        <dbReference type="EMBL" id="KAH7256094.1"/>
    </source>
</evidence>
<organism evidence="2 3">
    <name type="scientific">Fusarium tricinctum</name>
    <dbReference type="NCBI Taxonomy" id="61284"/>
    <lineage>
        <taxon>Eukaryota</taxon>
        <taxon>Fungi</taxon>
        <taxon>Dikarya</taxon>
        <taxon>Ascomycota</taxon>
        <taxon>Pezizomycotina</taxon>
        <taxon>Sordariomycetes</taxon>
        <taxon>Hypocreomycetidae</taxon>
        <taxon>Hypocreales</taxon>
        <taxon>Nectriaceae</taxon>
        <taxon>Fusarium</taxon>
        <taxon>Fusarium tricinctum species complex</taxon>
    </lineage>
</organism>